<comment type="caution">
    <text evidence="1">The sequence shown here is derived from an EMBL/GenBank/DDBJ whole genome shotgun (WGS) entry which is preliminary data.</text>
</comment>
<proteinExistence type="predicted"/>
<dbReference type="InterPro" id="IPR038664">
    <property type="entry name" value="Gar1/Naf1_Cbf5-bd_sf"/>
</dbReference>
<dbReference type="EMBL" id="AMZH03003757">
    <property type="protein sequence ID" value="RRT71264.1"/>
    <property type="molecule type" value="Genomic_DNA"/>
</dbReference>
<organism evidence="1 2">
    <name type="scientific">Ensete ventricosum</name>
    <name type="common">Abyssinian banana</name>
    <name type="synonym">Musa ensete</name>
    <dbReference type="NCBI Taxonomy" id="4639"/>
    <lineage>
        <taxon>Eukaryota</taxon>
        <taxon>Viridiplantae</taxon>
        <taxon>Streptophyta</taxon>
        <taxon>Embryophyta</taxon>
        <taxon>Tracheophyta</taxon>
        <taxon>Spermatophyta</taxon>
        <taxon>Magnoliopsida</taxon>
        <taxon>Liliopsida</taxon>
        <taxon>Zingiberales</taxon>
        <taxon>Musaceae</taxon>
        <taxon>Ensete</taxon>
    </lineage>
</organism>
<sequence length="94" mass="10532">MAGVGRSAAAGYTCRTRLRSGRSTKSLVPLTKLIFRSKFWESIIATSLSPDDKLYIDPAKLLPLTRFLPKPKYDNSFSFLLLLLTDHHFVISAC</sequence>
<dbReference type="Proteomes" id="UP000287651">
    <property type="component" value="Unassembled WGS sequence"/>
</dbReference>
<reference evidence="1 2" key="1">
    <citation type="journal article" date="2014" name="Agronomy (Basel)">
        <title>A Draft Genome Sequence for Ensete ventricosum, the Drought-Tolerant Tree Against Hunger.</title>
        <authorList>
            <person name="Harrison J."/>
            <person name="Moore K.A."/>
            <person name="Paszkiewicz K."/>
            <person name="Jones T."/>
            <person name="Grant M."/>
            <person name="Ambacheew D."/>
            <person name="Muzemil S."/>
            <person name="Studholme D.J."/>
        </authorList>
    </citation>
    <scope>NUCLEOTIDE SEQUENCE [LARGE SCALE GENOMIC DNA]</scope>
</reference>
<accession>A0A427A4Y3</accession>
<gene>
    <name evidence="1" type="ORF">B296_00007908</name>
</gene>
<evidence type="ECO:0000313" key="2">
    <source>
        <dbReference type="Proteomes" id="UP000287651"/>
    </source>
</evidence>
<dbReference type="Gene3D" id="2.40.10.230">
    <property type="entry name" value="Probable tRNA pseudouridine synthase domain"/>
    <property type="match status" value="1"/>
</dbReference>
<evidence type="ECO:0000313" key="1">
    <source>
        <dbReference type="EMBL" id="RRT71264.1"/>
    </source>
</evidence>
<name>A0A427A4Y3_ENSVE</name>
<protein>
    <submittedName>
        <fullName evidence="1">Uncharacterized protein</fullName>
    </submittedName>
</protein>
<dbReference type="AlphaFoldDB" id="A0A427A4Y3"/>